<dbReference type="PROSITE" id="PS51419">
    <property type="entry name" value="RAB"/>
    <property type="match status" value="1"/>
</dbReference>
<dbReference type="EMBL" id="CAXDID020000031">
    <property type="protein sequence ID" value="CAL5993960.1"/>
    <property type="molecule type" value="Genomic_DNA"/>
</dbReference>
<dbReference type="Proteomes" id="UP001642409">
    <property type="component" value="Unassembled WGS sequence"/>
</dbReference>
<reference evidence="1 2" key="1">
    <citation type="submission" date="2024-07" db="EMBL/GenBank/DDBJ databases">
        <authorList>
            <person name="Akdeniz Z."/>
        </authorList>
    </citation>
    <scope>NUCLEOTIDE SEQUENCE [LARGE SCALE GENOMIC DNA]</scope>
</reference>
<evidence type="ECO:0000313" key="1">
    <source>
        <dbReference type="EMBL" id="CAL5993960.1"/>
    </source>
</evidence>
<proteinExistence type="predicted"/>
<sequence length="97" mass="11243">MIMIFDVNNLESFNVCKTLVNETILKQPVSRIINNTIFLIGNKVSSNRVVSVDEATQFSYLYNIMYTEIDYQPKKQLQSYIDDLLLRIATSITNKNM</sequence>
<organism evidence="1 2">
    <name type="scientific">Hexamita inflata</name>
    <dbReference type="NCBI Taxonomy" id="28002"/>
    <lineage>
        <taxon>Eukaryota</taxon>
        <taxon>Metamonada</taxon>
        <taxon>Diplomonadida</taxon>
        <taxon>Hexamitidae</taxon>
        <taxon>Hexamitinae</taxon>
        <taxon>Hexamita</taxon>
    </lineage>
</organism>
<comment type="caution">
    <text evidence="1">The sequence shown here is derived from an EMBL/GenBank/DDBJ whole genome shotgun (WGS) entry which is preliminary data.</text>
</comment>
<gene>
    <name evidence="1" type="ORF">HINF_LOCUS13316</name>
</gene>
<dbReference type="InterPro" id="IPR027417">
    <property type="entry name" value="P-loop_NTPase"/>
</dbReference>
<dbReference type="Gene3D" id="3.40.50.300">
    <property type="entry name" value="P-loop containing nucleotide triphosphate hydrolases"/>
    <property type="match status" value="1"/>
</dbReference>
<name>A0ABP1HJK2_9EUKA</name>
<dbReference type="Pfam" id="PF00071">
    <property type="entry name" value="Ras"/>
    <property type="match status" value="1"/>
</dbReference>
<accession>A0ABP1HJK2</accession>
<keyword evidence="2" id="KW-1185">Reference proteome</keyword>
<evidence type="ECO:0000313" key="2">
    <source>
        <dbReference type="Proteomes" id="UP001642409"/>
    </source>
</evidence>
<dbReference type="SUPFAM" id="SSF52540">
    <property type="entry name" value="P-loop containing nucleoside triphosphate hydrolases"/>
    <property type="match status" value="1"/>
</dbReference>
<protein>
    <submittedName>
        <fullName evidence="1">Small_GTPase</fullName>
    </submittedName>
</protein>
<dbReference type="InterPro" id="IPR001806">
    <property type="entry name" value="Small_GTPase"/>
</dbReference>